<gene>
    <name evidence="2" type="ORF">POCTA_138.1.T0320148</name>
</gene>
<dbReference type="OrthoDB" id="309115at2759"/>
<evidence type="ECO:0000313" key="2">
    <source>
        <dbReference type="EMBL" id="CAD8156489.1"/>
    </source>
</evidence>
<protein>
    <submittedName>
        <fullName evidence="2">Uncharacterized protein</fullName>
    </submittedName>
</protein>
<keyword evidence="1" id="KW-0812">Transmembrane</keyword>
<dbReference type="Proteomes" id="UP000683925">
    <property type="component" value="Unassembled WGS sequence"/>
</dbReference>
<proteinExistence type="predicted"/>
<keyword evidence="1" id="KW-0472">Membrane</keyword>
<keyword evidence="1" id="KW-1133">Transmembrane helix</keyword>
<keyword evidence="3" id="KW-1185">Reference proteome</keyword>
<feature type="transmembrane region" description="Helical" evidence="1">
    <location>
        <begin position="12"/>
        <end position="36"/>
    </location>
</feature>
<sequence>MRLKSINYQTHVFSLLFMSIILNKYFYNRICLFMFIQKNVLLIPYYRPFNLQMKEDLTVDEMLNFIKQDKEIIGGTNMWSCYSYNRNIKLGGNDLIGNMVDELFIIVCQKQIVKQKQIAVTIQPQNIHFLLNVTSQFQIIDLFNHIRHKYSLTENYSNWRCYSLHQGQNLKSTEMLVDLKIDNFYVVTNEIYFQKRILTGLNISLNMEVESNSKIIDIVQFIKEHLKLQGDVYQWTCHSLQLNKNLDFNSTVNQINGEELLITTQNGIFNTQNLFSTTFDSLHYDQPVNQTNSIFQQYDHQQQINQQFIQLKLETFEGVNKRSYVDYFSPNTQIEKLAKLILNFLSLDMSQVTIDLFINGHQYNNQKDRVQTLYQCGIKSNSLVQAKVRWLDTKACLN</sequence>
<name>A0A8S1TZR3_PAROT</name>
<evidence type="ECO:0000313" key="3">
    <source>
        <dbReference type="Proteomes" id="UP000683925"/>
    </source>
</evidence>
<organism evidence="2 3">
    <name type="scientific">Paramecium octaurelia</name>
    <dbReference type="NCBI Taxonomy" id="43137"/>
    <lineage>
        <taxon>Eukaryota</taxon>
        <taxon>Sar</taxon>
        <taxon>Alveolata</taxon>
        <taxon>Ciliophora</taxon>
        <taxon>Intramacronucleata</taxon>
        <taxon>Oligohymenophorea</taxon>
        <taxon>Peniculida</taxon>
        <taxon>Parameciidae</taxon>
        <taxon>Paramecium</taxon>
    </lineage>
</organism>
<evidence type="ECO:0000256" key="1">
    <source>
        <dbReference type="SAM" id="Phobius"/>
    </source>
</evidence>
<comment type="caution">
    <text evidence="2">The sequence shown here is derived from an EMBL/GenBank/DDBJ whole genome shotgun (WGS) entry which is preliminary data.</text>
</comment>
<reference evidence="2" key="1">
    <citation type="submission" date="2021-01" db="EMBL/GenBank/DDBJ databases">
        <authorList>
            <consortium name="Genoscope - CEA"/>
            <person name="William W."/>
        </authorList>
    </citation>
    <scope>NUCLEOTIDE SEQUENCE</scope>
</reference>
<dbReference type="AlphaFoldDB" id="A0A8S1TZR3"/>
<accession>A0A8S1TZR3</accession>
<dbReference type="OMA" id="CYSYNRN"/>
<dbReference type="EMBL" id="CAJJDP010000032">
    <property type="protein sequence ID" value="CAD8156489.1"/>
    <property type="molecule type" value="Genomic_DNA"/>
</dbReference>